<dbReference type="InterPro" id="IPR013057">
    <property type="entry name" value="AA_transpt_TM"/>
</dbReference>
<dbReference type="GO" id="GO:0005774">
    <property type="term" value="C:vacuolar membrane"/>
    <property type="evidence" value="ECO:0007669"/>
    <property type="project" value="TreeGrafter"/>
</dbReference>
<gene>
    <name evidence="8" type="ORF">ANCCEY_10178</name>
</gene>
<accession>A0A0D6LF47</accession>
<feature type="transmembrane region" description="Helical" evidence="6">
    <location>
        <begin position="246"/>
        <end position="266"/>
    </location>
</feature>
<evidence type="ECO:0000256" key="3">
    <source>
        <dbReference type="ARBA" id="ARBA00022989"/>
    </source>
</evidence>
<evidence type="ECO:0000256" key="5">
    <source>
        <dbReference type="SAM" id="MobiDB-lite"/>
    </source>
</evidence>
<keyword evidence="9" id="KW-1185">Reference proteome</keyword>
<dbReference type="GO" id="GO:0015179">
    <property type="term" value="F:L-amino acid transmembrane transporter activity"/>
    <property type="evidence" value="ECO:0007669"/>
    <property type="project" value="TreeGrafter"/>
</dbReference>
<proteinExistence type="predicted"/>
<reference evidence="8 9" key="1">
    <citation type="submission" date="2013-05" db="EMBL/GenBank/DDBJ databases">
        <title>Draft genome of the parasitic nematode Anyclostoma ceylanicum.</title>
        <authorList>
            <person name="Mitreva M."/>
        </authorList>
    </citation>
    <scope>NUCLEOTIDE SEQUENCE [LARGE SCALE GENOMIC DNA]</scope>
</reference>
<comment type="subcellular location">
    <subcellularLocation>
        <location evidence="1">Membrane</location>
        <topology evidence="1">Multi-pass membrane protein</topology>
    </subcellularLocation>
</comment>
<evidence type="ECO:0000259" key="7">
    <source>
        <dbReference type="Pfam" id="PF01490"/>
    </source>
</evidence>
<feature type="transmembrane region" description="Helical" evidence="6">
    <location>
        <begin position="6"/>
        <end position="27"/>
    </location>
</feature>
<feature type="region of interest" description="Disordered" evidence="5">
    <location>
        <begin position="86"/>
        <end position="146"/>
    </location>
</feature>
<dbReference type="PANTHER" id="PTHR22950:SF217">
    <property type="entry name" value="AMINO ACID TRANSPORTER TRANSMEMBRANE DOMAIN-CONTAINING PROTEIN"/>
    <property type="match status" value="1"/>
</dbReference>
<feature type="domain" description="Amino acid transporter transmembrane" evidence="7">
    <location>
        <begin position="146"/>
        <end position="333"/>
    </location>
</feature>
<evidence type="ECO:0000256" key="6">
    <source>
        <dbReference type="SAM" id="Phobius"/>
    </source>
</evidence>
<evidence type="ECO:0000256" key="1">
    <source>
        <dbReference type="ARBA" id="ARBA00004141"/>
    </source>
</evidence>
<sequence length="339" mass="37207">MIRSSYALINLIKAMCGVGVFALPVAFQQAGLWDSSASDSESRAFQSGTASGKEEEAEEKRVALNYGNMAEEAFATRKTEWLKKLAKPTNKKKQLAEDPNKSAVNAIPMTSPSEKSRHTVSDSSASDSESRAFQSGTASGKEEEAEEKRVALNYGNMAEEAFATRKTEWLKKLAKPTKFAVNLCIIGLQLGICSAFYIFVVDHVKEIIDYLFTMDLSRDMLFLAILPFFILIATVRSLVVLSWIGFFGNILVITAIAIIVGQMLFMEHVPMSYLPAVTSIEGVTLAAGSVIYAYSAQGVVLPLENKMRKPQDMLGFFGVISISVAFIFAVYVITDDLHM</sequence>
<dbReference type="AlphaFoldDB" id="A0A0D6LF47"/>
<protein>
    <recommendedName>
        <fullName evidence="7">Amino acid transporter transmembrane domain-containing protein</fullName>
    </recommendedName>
</protein>
<feature type="transmembrane region" description="Helical" evidence="6">
    <location>
        <begin position="314"/>
        <end position="333"/>
    </location>
</feature>
<evidence type="ECO:0000256" key="2">
    <source>
        <dbReference type="ARBA" id="ARBA00022692"/>
    </source>
</evidence>
<dbReference type="PANTHER" id="PTHR22950">
    <property type="entry name" value="AMINO ACID TRANSPORTER"/>
    <property type="match status" value="1"/>
</dbReference>
<name>A0A0D6LF47_9BILA</name>
<evidence type="ECO:0000313" key="9">
    <source>
        <dbReference type="Proteomes" id="UP000054495"/>
    </source>
</evidence>
<organism evidence="8 9">
    <name type="scientific">Ancylostoma ceylanicum</name>
    <dbReference type="NCBI Taxonomy" id="53326"/>
    <lineage>
        <taxon>Eukaryota</taxon>
        <taxon>Metazoa</taxon>
        <taxon>Ecdysozoa</taxon>
        <taxon>Nematoda</taxon>
        <taxon>Chromadorea</taxon>
        <taxon>Rhabditida</taxon>
        <taxon>Rhabditina</taxon>
        <taxon>Rhabditomorpha</taxon>
        <taxon>Strongyloidea</taxon>
        <taxon>Ancylostomatidae</taxon>
        <taxon>Ancylostomatinae</taxon>
        <taxon>Ancylostoma</taxon>
    </lineage>
</organism>
<feature type="domain" description="Amino acid transporter transmembrane" evidence="7">
    <location>
        <begin position="6"/>
        <end position="37"/>
    </location>
</feature>
<feature type="region of interest" description="Disordered" evidence="5">
    <location>
        <begin position="38"/>
        <end position="60"/>
    </location>
</feature>
<keyword evidence="2 6" id="KW-0812">Transmembrane</keyword>
<dbReference type="EMBL" id="KE125167">
    <property type="protein sequence ID" value="EPB70730.1"/>
    <property type="molecule type" value="Genomic_DNA"/>
</dbReference>
<feature type="transmembrane region" description="Helical" evidence="6">
    <location>
        <begin position="220"/>
        <end position="239"/>
    </location>
</feature>
<keyword evidence="4 6" id="KW-0472">Membrane</keyword>
<feature type="transmembrane region" description="Helical" evidence="6">
    <location>
        <begin position="272"/>
        <end position="294"/>
    </location>
</feature>
<feature type="compositionally biased region" description="Low complexity" evidence="5">
    <location>
        <begin position="121"/>
        <end position="135"/>
    </location>
</feature>
<dbReference type="Proteomes" id="UP000054495">
    <property type="component" value="Unassembled WGS sequence"/>
</dbReference>
<feature type="transmembrane region" description="Helical" evidence="6">
    <location>
        <begin position="179"/>
        <end position="200"/>
    </location>
</feature>
<feature type="compositionally biased region" description="Polar residues" evidence="5">
    <location>
        <begin position="38"/>
        <end position="50"/>
    </location>
</feature>
<evidence type="ECO:0000313" key="8">
    <source>
        <dbReference type="EMBL" id="EPB70730.1"/>
    </source>
</evidence>
<keyword evidence="3 6" id="KW-1133">Transmembrane helix</keyword>
<dbReference type="Pfam" id="PF01490">
    <property type="entry name" value="Aa_trans"/>
    <property type="match status" value="2"/>
</dbReference>
<evidence type="ECO:0000256" key="4">
    <source>
        <dbReference type="ARBA" id="ARBA00023136"/>
    </source>
</evidence>